<dbReference type="EMBL" id="CM001376">
    <property type="protein sequence ID" value="EHM12838.1"/>
    <property type="molecule type" value="Genomic_DNA"/>
</dbReference>
<protein>
    <submittedName>
        <fullName evidence="1">Uncharacterized protein</fullName>
    </submittedName>
</protein>
<evidence type="ECO:0000313" key="2">
    <source>
        <dbReference type="Proteomes" id="UP000003806"/>
    </source>
</evidence>
<dbReference type="InterPro" id="IPR058303">
    <property type="entry name" value="DUF7990"/>
</dbReference>
<sequence>MSWREKWPAVKEWLSAFFYGASIGKGMPVVRKEAFDKNDELMLLLFGDALGVPNPLAYYMLEALPYVYESLPSWERRMQNRKNLLAEKAAQYGFDG</sequence>
<gene>
    <name evidence="1" type="ORF">JonanDRAFT_0428</name>
</gene>
<dbReference type="STRING" id="885272.JonanDRAFT_0428"/>
<evidence type="ECO:0000313" key="1">
    <source>
        <dbReference type="EMBL" id="EHM12838.1"/>
    </source>
</evidence>
<reference evidence="1 2" key="1">
    <citation type="submission" date="2011-11" db="EMBL/GenBank/DDBJ databases">
        <title>The Noncontiguous Finished genome of Jonquetella anthropi DSM 22815.</title>
        <authorList>
            <consortium name="US DOE Joint Genome Institute (JGI-PGF)"/>
            <person name="Lucas S."/>
            <person name="Copeland A."/>
            <person name="Lapidus A."/>
            <person name="Glavina del Rio T."/>
            <person name="Dalin E."/>
            <person name="Tice H."/>
            <person name="Bruce D."/>
            <person name="Goodwin L."/>
            <person name="Pitluck S."/>
            <person name="Peters L."/>
            <person name="Mikhailova N."/>
            <person name="Held B."/>
            <person name="Kyrpides N."/>
            <person name="Mavromatis K."/>
            <person name="Ivanova N."/>
            <person name="Markowitz V."/>
            <person name="Cheng J.-F."/>
            <person name="Hugenholtz P."/>
            <person name="Woyke T."/>
            <person name="Wu D."/>
            <person name="Gronow S."/>
            <person name="Wellnitz S."/>
            <person name="Brambilla E."/>
            <person name="Klenk H.-P."/>
            <person name="Eisen J.A."/>
        </authorList>
    </citation>
    <scope>NUCLEOTIDE SEQUENCE [LARGE SCALE GENOMIC DNA]</scope>
    <source>
        <strain evidence="1 2">DSM 22815</strain>
    </source>
</reference>
<accession>H0UJA5</accession>
<proteinExistence type="predicted"/>
<keyword evidence="2" id="KW-1185">Reference proteome</keyword>
<dbReference type="HOGENOM" id="CLU_176775_0_0_0"/>
<name>H0UJA5_9BACT</name>
<dbReference type="Proteomes" id="UP000003806">
    <property type="component" value="Chromosome"/>
</dbReference>
<dbReference type="RefSeq" id="WP_008522594.1">
    <property type="nucleotide sequence ID" value="NZ_CM001376.1"/>
</dbReference>
<organism evidence="1 2">
    <name type="scientific">Jonquetella anthropi DSM 22815</name>
    <dbReference type="NCBI Taxonomy" id="885272"/>
    <lineage>
        <taxon>Bacteria</taxon>
        <taxon>Thermotogati</taxon>
        <taxon>Synergistota</taxon>
        <taxon>Synergistia</taxon>
        <taxon>Synergistales</taxon>
        <taxon>Dethiosulfovibrionaceae</taxon>
        <taxon>Jonquetella</taxon>
    </lineage>
</organism>
<dbReference type="Pfam" id="PF25952">
    <property type="entry name" value="DUF7990"/>
    <property type="match status" value="1"/>
</dbReference>
<dbReference type="eggNOG" id="ENOG5032S08">
    <property type="taxonomic scope" value="Bacteria"/>
</dbReference>
<dbReference type="AlphaFoldDB" id="H0UJA5"/>